<proteinExistence type="predicted"/>
<dbReference type="Gene3D" id="3.30.479.30">
    <property type="entry name" value="Band 7 domain"/>
    <property type="match status" value="1"/>
</dbReference>
<dbReference type="Proteomes" id="UP000320722">
    <property type="component" value="Chromosome"/>
</dbReference>
<evidence type="ECO:0000313" key="4">
    <source>
        <dbReference type="EMBL" id="QDU05056.1"/>
    </source>
</evidence>
<organism evidence="4 5">
    <name type="scientific">Gimesia chilikensis</name>
    <dbReference type="NCBI Taxonomy" id="2605989"/>
    <lineage>
        <taxon>Bacteria</taxon>
        <taxon>Pseudomonadati</taxon>
        <taxon>Planctomycetota</taxon>
        <taxon>Planctomycetia</taxon>
        <taxon>Planctomycetales</taxon>
        <taxon>Planctomycetaceae</taxon>
        <taxon>Gimesia</taxon>
    </lineage>
</organism>
<dbReference type="InterPro" id="IPR036013">
    <property type="entry name" value="Band_7/SPFH_dom_sf"/>
</dbReference>
<dbReference type="CDD" id="cd03399">
    <property type="entry name" value="SPFH_flotillin"/>
    <property type="match status" value="1"/>
</dbReference>
<keyword evidence="3" id="KW-0812">Transmembrane</keyword>
<evidence type="ECO:0000256" key="1">
    <source>
        <dbReference type="ARBA" id="ARBA00004308"/>
    </source>
</evidence>
<dbReference type="PANTHER" id="PTHR13806">
    <property type="entry name" value="FLOTILLIN-RELATED"/>
    <property type="match status" value="1"/>
</dbReference>
<dbReference type="SUPFAM" id="SSF117892">
    <property type="entry name" value="Band 7/SPFH domain"/>
    <property type="match status" value="1"/>
</dbReference>
<dbReference type="PANTHER" id="PTHR13806:SF31">
    <property type="entry name" value="FLOTILLIN-LIKE PROTEIN 1-RELATED"/>
    <property type="match status" value="1"/>
</dbReference>
<dbReference type="InterPro" id="IPR027705">
    <property type="entry name" value="Flotillin_fam"/>
</dbReference>
<evidence type="ECO:0000313" key="5">
    <source>
        <dbReference type="Proteomes" id="UP000320722"/>
    </source>
</evidence>
<keyword evidence="3" id="KW-1133">Transmembrane helix</keyword>
<dbReference type="GO" id="GO:0012505">
    <property type="term" value="C:endomembrane system"/>
    <property type="evidence" value="ECO:0007669"/>
    <property type="project" value="UniProtKB-SubCell"/>
</dbReference>
<gene>
    <name evidence="4" type="primary">yqiK</name>
    <name evidence="4" type="ORF">V6x_47890</name>
</gene>
<name>A0A517WIG8_9PLAN</name>
<dbReference type="EMBL" id="CP036347">
    <property type="protein sequence ID" value="QDU05056.1"/>
    <property type="molecule type" value="Genomic_DNA"/>
</dbReference>
<evidence type="ECO:0000256" key="3">
    <source>
        <dbReference type="SAM" id="Phobius"/>
    </source>
</evidence>
<evidence type="ECO:0000256" key="2">
    <source>
        <dbReference type="SAM" id="Coils"/>
    </source>
</evidence>
<feature type="coiled-coil region" evidence="2">
    <location>
        <begin position="247"/>
        <end position="297"/>
    </location>
</feature>
<dbReference type="GO" id="GO:0005886">
    <property type="term" value="C:plasma membrane"/>
    <property type="evidence" value="ECO:0007669"/>
    <property type="project" value="TreeGrafter"/>
</dbReference>
<comment type="subcellular location">
    <subcellularLocation>
        <location evidence="1">Endomembrane system</location>
    </subcellularLocation>
</comment>
<reference evidence="4 5" key="1">
    <citation type="submission" date="2019-02" db="EMBL/GenBank/DDBJ databases">
        <title>Deep-cultivation of Planctomycetes and their phenomic and genomic characterization uncovers novel biology.</title>
        <authorList>
            <person name="Wiegand S."/>
            <person name="Jogler M."/>
            <person name="Boedeker C."/>
            <person name="Pinto D."/>
            <person name="Vollmers J."/>
            <person name="Rivas-Marin E."/>
            <person name="Kohn T."/>
            <person name="Peeters S.H."/>
            <person name="Heuer A."/>
            <person name="Rast P."/>
            <person name="Oberbeckmann S."/>
            <person name="Bunk B."/>
            <person name="Jeske O."/>
            <person name="Meyerdierks A."/>
            <person name="Storesund J.E."/>
            <person name="Kallscheuer N."/>
            <person name="Luecker S."/>
            <person name="Lage O.M."/>
            <person name="Pohl T."/>
            <person name="Merkel B.J."/>
            <person name="Hornburger P."/>
            <person name="Mueller R.-W."/>
            <person name="Bruemmer F."/>
            <person name="Labrenz M."/>
            <person name="Spormann A.M."/>
            <person name="Op den Camp H."/>
            <person name="Overmann J."/>
            <person name="Amann R."/>
            <person name="Jetten M.S.M."/>
            <person name="Mascher T."/>
            <person name="Medema M.H."/>
            <person name="Devos D.P."/>
            <person name="Kaster A.-K."/>
            <person name="Ovreas L."/>
            <person name="Rohde M."/>
            <person name="Galperin M.Y."/>
            <person name="Jogler C."/>
        </authorList>
    </citation>
    <scope>NUCLEOTIDE SEQUENCE [LARGE SCALE GENOMIC DNA]</scope>
    <source>
        <strain evidence="4 5">V6</strain>
    </source>
</reference>
<sequence length="699" mass="77790">MSISVLQLPTAQLLGVDLFSGSIFTAIVVIGVVLAGFAMALSRFYRKVGPEEALVRTGVGNLKVANGEGIFVIPILHRADQMDLSVKRIEIARKGEAGLICRDNIRADIEVAFFVRVNNTSNDIRNVAQSLGCKRASSREALVELFDAKFSEALKTVGKHFDFVELYNERDKFKEEILKIIGTDLNGYILDDCAIDFLEQTPLEKLSPTNILDAEGIKKITDLTAREHVLSNNITREKEKTIKKQDVEAQETILELERQRVEAVEKQKREIASLTAREEAEARQVEHQERLKAESARIRTDEELSIAEENKLRQIIVAQKNKERTDAVETERVEKDRLLEVTERERVVGIADIEKDKAIEVEKRNIQEVIRERVIVERAVVEEEERIKDTHEFATADRLKQVTVTKAEMEAQENLVKEVKAAEAQKSSAELLAEKVVIEAEAEKTATEKKSDAIKVMAEAKTADGAAEGLADAQVMIAKATATEKTGQAEANVMMAKAEATEKTGTAEANVMKLKFSSEANGIEEKANAMKLFDEVGRDHEEFKIKINKEKDIELAAITAQQEIAEAQAGIVGEALKSARIDIVGGETTFFDKIVDSIKSGKSIDRFVHNSETLTDIKNTFFNGNPDYFEDQLQTFISRFGMSFEDAKNLSIAALISQLLVQAESDEDRSTLNRLLATVKNLGISDQKVSSFMKAKVQS</sequence>
<dbReference type="RefSeq" id="WP_197999473.1">
    <property type="nucleotide sequence ID" value="NZ_CP036347.1"/>
</dbReference>
<protein>
    <submittedName>
        <fullName evidence="4">Inner membrane protein YqiK</fullName>
    </submittedName>
</protein>
<keyword evidence="2" id="KW-0175">Coiled coil</keyword>
<dbReference type="AlphaFoldDB" id="A0A517WIG8"/>
<accession>A0A517WIG8</accession>
<keyword evidence="3" id="KW-0472">Membrane</keyword>
<feature type="transmembrane region" description="Helical" evidence="3">
    <location>
        <begin position="18"/>
        <end position="41"/>
    </location>
</feature>